<keyword evidence="2" id="KW-1185">Reference proteome</keyword>
<evidence type="ECO:0008006" key="3">
    <source>
        <dbReference type="Google" id="ProtNLM"/>
    </source>
</evidence>
<sequence>MGIYDAVAAAIRSQNPEIVRILLEAKVPYNEEHALRWAIQCFDAELISLVLPDPNKRFSGGRTALHLAVELGLLKPAAQLLELKTLICRDDAGVTPRDIAEDNGYSDFLELFRKLGK</sequence>
<organism evidence="1 2">
    <name type="scientific">Aspergillus pseudodeflectus</name>
    <dbReference type="NCBI Taxonomy" id="176178"/>
    <lineage>
        <taxon>Eukaryota</taxon>
        <taxon>Fungi</taxon>
        <taxon>Dikarya</taxon>
        <taxon>Ascomycota</taxon>
        <taxon>Pezizomycotina</taxon>
        <taxon>Eurotiomycetes</taxon>
        <taxon>Eurotiomycetidae</taxon>
        <taxon>Eurotiales</taxon>
        <taxon>Aspergillaceae</taxon>
        <taxon>Aspergillus</taxon>
        <taxon>Aspergillus subgen. Nidulantes</taxon>
    </lineage>
</organism>
<comment type="caution">
    <text evidence="1">The sequence shown here is derived from an EMBL/GenBank/DDBJ whole genome shotgun (WGS) entry which is preliminary data.</text>
</comment>
<dbReference type="EMBL" id="JBFXLR010000024">
    <property type="protein sequence ID" value="KAL2848952.1"/>
    <property type="molecule type" value="Genomic_DNA"/>
</dbReference>
<dbReference type="GeneID" id="98155443"/>
<reference evidence="1 2" key="1">
    <citation type="submission" date="2024-07" db="EMBL/GenBank/DDBJ databases">
        <title>Section-level genome sequencing and comparative genomics of Aspergillus sections Usti and Cavernicolus.</title>
        <authorList>
            <consortium name="Lawrence Berkeley National Laboratory"/>
            <person name="Nybo J.L."/>
            <person name="Vesth T.C."/>
            <person name="Theobald S."/>
            <person name="Frisvad J.C."/>
            <person name="Larsen T.O."/>
            <person name="Kjaerboelling I."/>
            <person name="Rothschild-Mancinelli K."/>
            <person name="Lyhne E.K."/>
            <person name="Kogle M.E."/>
            <person name="Barry K."/>
            <person name="Clum A."/>
            <person name="Na H."/>
            <person name="Ledsgaard L."/>
            <person name="Lin J."/>
            <person name="Lipzen A."/>
            <person name="Kuo A."/>
            <person name="Riley R."/>
            <person name="Mondo S."/>
            <person name="LaButti K."/>
            <person name="Haridas S."/>
            <person name="Pangalinan J."/>
            <person name="Salamov A.A."/>
            <person name="Simmons B.A."/>
            <person name="Magnuson J.K."/>
            <person name="Chen J."/>
            <person name="Drula E."/>
            <person name="Henrissat B."/>
            <person name="Wiebenga A."/>
            <person name="Lubbers R.J."/>
            <person name="Gomes A.C."/>
            <person name="Macurrencykelacurrency M.R."/>
            <person name="Stajich J."/>
            <person name="Grigoriev I.V."/>
            <person name="Mortensen U.H."/>
            <person name="De vries R.P."/>
            <person name="Baker S.E."/>
            <person name="Andersen M.R."/>
        </authorList>
    </citation>
    <scope>NUCLEOTIDE SEQUENCE [LARGE SCALE GENOMIC DNA]</scope>
    <source>
        <strain evidence="1 2">CBS 756.74</strain>
    </source>
</reference>
<dbReference type="SUPFAM" id="SSF48403">
    <property type="entry name" value="Ankyrin repeat"/>
    <property type="match status" value="1"/>
</dbReference>
<dbReference type="Proteomes" id="UP001610444">
    <property type="component" value="Unassembled WGS sequence"/>
</dbReference>
<dbReference type="RefSeq" id="XP_070898487.1">
    <property type="nucleotide sequence ID" value="XM_071040279.1"/>
</dbReference>
<evidence type="ECO:0000313" key="1">
    <source>
        <dbReference type="EMBL" id="KAL2848952.1"/>
    </source>
</evidence>
<dbReference type="InterPro" id="IPR036770">
    <property type="entry name" value="Ankyrin_rpt-contain_sf"/>
</dbReference>
<proteinExistence type="predicted"/>
<protein>
    <recommendedName>
        <fullName evidence="3">Ankyrin repeat-containing domain protein</fullName>
    </recommendedName>
</protein>
<evidence type="ECO:0000313" key="2">
    <source>
        <dbReference type="Proteomes" id="UP001610444"/>
    </source>
</evidence>
<gene>
    <name evidence="1" type="ORF">BJX68DRAFT_238062</name>
</gene>
<accession>A0ABR4KCE3</accession>
<name>A0ABR4KCE3_9EURO</name>
<dbReference type="Gene3D" id="1.25.40.20">
    <property type="entry name" value="Ankyrin repeat-containing domain"/>
    <property type="match status" value="1"/>
</dbReference>